<name>A0A6J5RS63_9CAUD</name>
<dbReference type="EMBL" id="LR797253">
    <property type="protein sequence ID" value="CAB4197127.1"/>
    <property type="molecule type" value="Genomic_DNA"/>
</dbReference>
<dbReference type="Pfam" id="PF05866">
    <property type="entry name" value="RusA"/>
    <property type="match status" value="1"/>
</dbReference>
<dbReference type="InterPro" id="IPR008822">
    <property type="entry name" value="Endonuclease_RusA-like"/>
</dbReference>
<evidence type="ECO:0000313" key="1">
    <source>
        <dbReference type="EMBL" id="CAB4197127.1"/>
    </source>
</evidence>
<feature type="non-terminal residue" evidence="1">
    <location>
        <position position="87"/>
    </location>
</feature>
<accession>A0A6J5RS63</accession>
<dbReference type="GO" id="GO:0006310">
    <property type="term" value="P:DNA recombination"/>
    <property type="evidence" value="ECO:0007669"/>
    <property type="project" value="InterPro"/>
</dbReference>
<reference evidence="1" key="1">
    <citation type="submission" date="2020-05" db="EMBL/GenBank/DDBJ databases">
        <authorList>
            <person name="Chiriac C."/>
            <person name="Salcher M."/>
            <person name="Ghai R."/>
            <person name="Kavagutti S V."/>
        </authorList>
    </citation>
    <scope>NUCLEOTIDE SEQUENCE</scope>
</reference>
<sequence>MVRSSAANAYRKEVQETAVNSGLSLRTGPVRVSLELLPPTPKDWQKRVTKSGVLAVLSVRRIDLDNALKVVLDALQGVAYENDNQIT</sequence>
<gene>
    <name evidence="1" type="ORF">UFOVP1304_1</name>
</gene>
<dbReference type="Gene3D" id="3.30.1330.70">
    <property type="entry name" value="Holliday junction resolvase RusA"/>
    <property type="match status" value="1"/>
</dbReference>
<dbReference type="GO" id="GO:0000287">
    <property type="term" value="F:magnesium ion binding"/>
    <property type="evidence" value="ECO:0007669"/>
    <property type="project" value="InterPro"/>
</dbReference>
<proteinExistence type="predicted"/>
<dbReference type="InterPro" id="IPR036614">
    <property type="entry name" value="RusA-like_sf"/>
</dbReference>
<dbReference type="SUPFAM" id="SSF103084">
    <property type="entry name" value="Holliday junction resolvase RusA"/>
    <property type="match status" value="1"/>
</dbReference>
<organism evidence="1">
    <name type="scientific">uncultured Caudovirales phage</name>
    <dbReference type="NCBI Taxonomy" id="2100421"/>
    <lineage>
        <taxon>Viruses</taxon>
        <taxon>Duplodnaviria</taxon>
        <taxon>Heunggongvirae</taxon>
        <taxon>Uroviricota</taxon>
        <taxon>Caudoviricetes</taxon>
        <taxon>Peduoviridae</taxon>
        <taxon>Maltschvirus</taxon>
        <taxon>Maltschvirus maltsch</taxon>
    </lineage>
</organism>
<dbReference type="GO" id="GO:0006281">
    <property type="term" value="P:DNA repair"/>
    <property type="evidence" value="ECO:0007669"/>
    <property type="project" value="InterPro"/>
</dbReference>
<protein>
    <submittedName>
        <fullName evidence="1">Rus Holliday junction resolvase</fullName>
    </submittedName>
</protein>